<dbReference type="Gene3D" id="3.40.50.1820">
    <property type="entry name" value="alpha/beta hydrolase"/>
    <property type="match status" value="1"/>
</dbReference>
<protein>
    <submittedName>
        <fullName evidence="2">Putative lysophospholipase</fullName>
    </submittedName>
</protein>
<dbReference type="PANTHER" id="PTHR11614">
    <property type="entry name" value="PHOSPHOLIPASE-RELATED"/>
    <property type="match status" value="1"/>
</dbReference>
<dbReference type="InterPro" id="IPR051044">
    <property type="entry name" value="MAG_DAG_Lipase"/>
</dbReference>
<dbReference type="eggNOG" id="COG2267">
    <property type="taxonomic scope" value="Bacteria"/>
</dbReference>
<dbReference type="PATRIC" id="fig|1125718.3.peg.1028"/>
<proteinExistence type="predicted"/>
<accession>J0NNB8</accession>
<dbReference type="EMBL" id="AKFT01000069">
    <property type="protein sequence ID" value="EJF46257.1"/>
    <property type="molecule type" value="Genomic_DNA"/>
</dbReference>
<dbReference type="OrthoDB" id="9806902at2"/>
<name>J0NNB8_9ACTO</name>
<dbReference type="Proteomes" id="UP000002941">
    <property type="component" value="Unassembled WGS sequence"/>
</dbReference>
<reference evidence="2 3" key="1">
    <citation type="submission" date="2012-05" db="EMBL/GenBank/DDBJ databases">
        <authorList>
            <person name="Harkins D.M."/>
            <person name="Madupu R."/>
            <person name="Durkin A.S."/>
            <person name="Torralba M."/>
            <person name="Methe B."/>
            <person name="Sutton G.G."/>
            <person name="Nelson K.E."/>
        </authorList>
    </citation>
    <scope>NUCLEOTIDE SEQUENCE [LARGE SCALE GENOMIC DNA]</scope>
    <source>
        <strain evidence="2 3">F0489</strain>
    </source>
</reference>
<feature type="domain" description="Serine aminopeptidase S33" evidence="1">
    <location>
        <begin position="63"/>
        <end position="326"/>
    </location>
</feature>
<dbReference type="InterPro" id="IPR022742">
    <property type="entry name" value="Hydrolase_4"/>
</dbReference>
<dbReference type="AlphaFoldDB" id="J0NNB8"/>
<sequence>MAADDGVGLALRTWLPDGIAPLRTDAASRAEPSGHTGLSGLSEHAGHAALAPNGSASGSRGGEPSAVIQIVHGMTEHSARYERFAVAAVGAGYAVVADDHRGHGLSAAPGRLGHVADADGWERVLTDLSAVLDAVRVSWPDAPVVMLGHSWGSFLVRLLAARRGADLAGMIVMGTGGDPGAAGRAGAALGSMLCGLRGPAAPGKALHALVIGGFNRAFAPTRTEVDWLSRDETEVDAYAADPLCGFVCSNAFFRDLAAGPHAAARSAVYRATPGDLPVLVVSGGRDPVGAGGRGPREVADAYRRAGVRDVALKLYPGARHEVLNEINRDEVTRDLLAWISARL</sequence>
<keyword evidence="3" id="KW-1185">Reference proteome</keyword>
<organism evidence="2 3">
    <name type="scientific">Actinomyces massiliensis F0489</name>
    <dbReference type="NCBI Taxonomy" id="1125718"/>
    <lineage>
        <taxon>Bacteria</taxon>
        <taxon>Bacillati</taxon>
        <taxon>Actinomycetota</taxon>
        <taxon>Actinomycetes</taxon>
        <taxon>Actinomycetales</taxon>
        <taxon>Actinomycetaceae</taxon>
        <taxon>Actinomyces</taxon>
    </lineage>
</organism>
<evidence type="ECO:0000313" key="3">
    <source>
        <dbReference type="Proteomes" id="UP000002941"/>
    </source>
</evidence>
<dbReference type="RefSeq" id="WP_008730869.1">
    <property type="nucleotide sequence ID" value="NZ_AKFT01000069.1"/>
</dbReference>
<dbReference type="InterPro" id="IPR029058">
    <property type="entry name" value="AB_hydrolase_fold"/>
</dbReference>
<comment type="caution">
    <text evidence="2">The sequence shown here is derived from an EMBL/GenBank/DDBJ whole genome shotgun (WGS) entry which is preliminary data.</text>
</comment>
<dbReference type="SUPFAM" id="SSF53474">
    <property type="entry name" value="alpha/beta-Hydrolases"/>
    <property type="match status" value="1"/>
</dbReference>
<evidence type="ECO:0000313" key="2">
    <source>
        <dbReference type="EMBL" id="EJF46257.1"/>
    </source>
</evidence>
<gene>
    <name evidence="2" type="ORF">HMPREF1318_2008</name>
</gene>
<evidence type="ECO:0000259" key="1">
    <source>
        <dbReference type="Pfam" id="PF12146"/>
    </source>
</evidence>
<dbReference type="Pfam" id="PF12146">
    <property type="entry name" value="Hydrolase_4"/>
    <property type="match status" value="1"/>
</dbReference>